<name>A0A1B6EJ70_9HEMI</name>
<protein>
    <recommendedName>
        <fullName evidence="1">Dynein heavy chain tail domain-containing protein</fullName>
    </recommendedName>
</protein>
<proteinExistence type="predicted"/>
<dbReference type="PANTHER" id="PTHR22878">
    <property type="entry name" value="DYNEIN HEAVY CHAIN 6, AXONEMAL-LIKE-RELATED"/>
    <property type="match status" value="1"/>
</dbReference>
<dbReference type="InterPro" id="IPR026983">
    <property type="entry name" value="DHC"/>
</dbReference>
<evidence type="ECO:0000313" key="2">
    <source>
        <dbReference type="EMBL" id="JAS37964.1"/>
    </source>
</evidence>
<dbReference type="AlphaFoldDB" id="A0A1B6EJ70"/>
<feature type="non-terminal residue" evidence="2">
    <location>
        <position position="241"/>
    </location>
</feature>
<dbReference type="GO" id="GO:0007018">
    <property type="term" value="P:microtubule-based movement"/>
    <property type="evidence" value="ECO:0007669"/>
    <property type="project" value="InterPro"/>
</dbReference>
<gene>
    <name evidence="2" type="ORF">g.2853</name>
</gene>
<dbReference type="PANTHER" id="PTHR22878:SF63">
    <property type="entry name" value="DYNEIN AXONEMAL HEAVY CHAIN 10"/>
    <property type="match status" value="1"/>
</dbReference>
<evidence type="ECO:0000259" key="1">
    <source>
        <dbReference type="Pfam" id="PF08385"/>
    </source>
</evidence>
<reference evidence="2" key="1">
    <citation type="submission" date="2015-11" db="EMBL/GenBank/DDBJ databases">
        <title>De novo transcriptome assembly of four potential Pierce s Disease insect vectors from Arizona vineyards.</title>
        <authorList>
            <person name="Tassone E.E."/>
        </authorList>
    </citation>
    <scope>NUCLEOTIDE SEQUENCE</scope>
</reference>
<dbReference type="GO" id="GO:0045505">
    <property type="term" value="F:dynein intermediate chain binding"/>
    <property type="evidence" value="ECO:0007669"/>
    <property type="project" value="InterPro"/>
</dbReference>
<feature type="non-terminal residue" evidence="2">
    <location>
        <position position="1"/>
    </location>
</feature>
<dbReference type="InterPro" id="IPR013594">
    <property type="entry name" value="Dynein_heavy_tail"/>
</dbReference>
<organism evidence="2">
    <name type="scientific">Cuerna arida</name>
    <dbReference type="NCBI Taxonomy" id="1464854"/>
    <lineage>
        <taxon>Eukaryota</taxon>
        <taxon>Metazoa</taxon>
        <taxon>Ecdysozoa</taxon>
        <taxon>Arthropoda</taxon>
        <taxon>Hexapoda</taxon>
        <taxon>Insecta</taxon>
        <taxon>Pterygota</taxon>
        <taxon>Neoptera</taxon>
        <taxon>Paraneoptera</taxon>
        <taxon>Hemiptera</taxon>
        <taxon>Auchenorrhyncha</taxon>
        <taxon>Membracoidea</taxon>
        <taxon>Cicadellidae</taxon>
        <taxon>Cicadellinae</taxon>
        <taxon>Proconiini</taxon>
        <taxon>Cuerna</taxon>
    </lineage>
</organism>
<dbReference type="Pfam" id="PF08385">
    <property type="entry name" value="DHC_N1"/>
    <property type="match status" value="1"/>
</dbReference>
<sequence>SVTAVINVLNFAQSPKGVAFNEIKADVLRSYIEARDNDKFLYTVLRHFKTLTETENFQEISECLPPLFEGLQMIWILSRYFSNDGAMVPLLQRIKFVLCTQVRESLAVGSLFKQSLSRVMKKTLGAVKMLQQWKASYLETRMRIEASAKSHRWEFDKRKLFAETDYMASVAQNLNNVANVIQEFYNIFGPELKSIISDPGQIDAVVKRVEALTLPIEEADFDIFSHEFAEHWDAIMAGFNQ</sequence>
<feature type="domain" description="Dynein heavy chain tail" evidence="1">
    <location>
        <begin position="2"/>
        <end position="241"/>
    </location>
</feature>
<dbReference type="GO" id="GO:0030286">
    <property type="term" value="C:dynein complex"/>
    <property type="evidence" value="ECO:0007669"/>
    <property type="project" value="InterPro"/>
</dbReference>
<dbReference type="GO" id="GO:0051959">
    <property type="term" value="F:dynein light intermediate chain binding"/>
    <property type="evidence" value="ECO:0007669"/>
    <property type="project" value="InterPro"/>
</dbReference>
<accession>A0A1B6EJ70</accession>
<dbReference type="EMBL" id="GECZ01031805">
    <property type="protein sequence ID" value="JAS37964.1"/>
    <property type="molecule type" value="Transcribed_RNA"/>
</dbReference>